<keyword evidence="2" id="KW-1185">Reference proteome</keyword>
<reference evidence="2" key="1">
    <citation type="journal article" date="2019" name="Int. J. Syst. Evol. Microbiol.">
        <title>The Global Catalogue of Microorganisms (GCM) 10K type strain sequencing project: providing services to taxonomists for standard genome sequencing and annotation.</title>
        <authorList>
            <consortium name="The Broad Institute Genomics Platform"/>
            <consortium name="The Broad Institute Genome Sequencing Center for Infectious Disease"/>
            <person name="Wu L."/>
            <person name="Ma J."/>
        </authorList>
    </citation>
    <scope>NUCLEOTIDE SEQUENCE [LARGE SCALE GENOMIC DNA]</scope>
    <source>
        <strain evidence="2">CGMCC 4.7152</strain>
    </source>
</reference>
<gene>
    <name evidence="1" type="ORF">ACFPIJ_28755</name>
</gene>
<evidence type="ECO:0000313" key="2">
    <source>
        <dbReference type="Proteomes" id="UP001595912"/>
    </source>
</evidence>
<dbReference type="RefSeq" id="WP_380119306.1">
    <property type="nucleotide sequence ID" value="NZ_JBHSIU010000039.1"/>
</dbReference>
<accession>A0ABV9W498</accession>
<protein>
    <submittedName>
        <fullName evidence="1">Uncharacterized protein</fullName>
    </submittedName>
</protein>
<comment type="caution">
    <text evidence="1">The sequence shown here is derived from an EMBL/GenBank/DDBJ whole genome shotgun (WGS) entry which is preliminary data.</text>
</comment>
<proteinExistence type="predicted"/>
<organism evidence="1 2">
    <name type="scientific">Dactylosporangium cerinum</name>
    <dbReference type="NCBI Taxonomy" id="1434730"/>
    <lineage>
        <taxon>Bacteria</taxon>
        <taxon>Bacillati</taxon>
        <taxon>Actinomycetota</taxon>
        <taxon>Actinomycetes</taxon>
        <taxon>Micromonosporales</taxon>
        <taxon>Micromonosporaceae</taxon>
        <taxon>Dactylosporangium</taxon>
    </lineage>
</organism>
<dbReference type="Proteomes" id="UP001595912">
    <property type="component" value="Unassembled WGS sequence"/>
</dbReference>
<name>A0ABV9W498_9ACTN</name>
<evidence type="ECO:0000313" key="1">
    <source>
        <dbReference type="EMBL" id="MFC5001816.1"/>
    </source>
</evidence>
<dbReference type="EMBL" id="JBHSIU010000039">
    <property type="protein sequence ID" value="MFC5001816.1"/>
    <property type="molecule type" value="Genomic_DNA"/>
</dbReference>
<sequence>MLATFARATTFGVTDEQKLQRRKAPAKVLPVERRACGELGTAQVRELVRHLYTP</sequence>